<dbReference type="PANTHER" id="PTHR42815:SF2">
    <property type="entry name" value="FAD-BINDING, PUTATIVE (AFU_ORTHOLOGUE AFUA_6G07600)-RELATED"/>
    <property type="match status" value="1"/>
</dbReference>
<dbReference type="RefSeq" id="WP_008180486.1">
    <property type="nucleotide sequence ID" value="NZ_GL890838.1"/>
</dbReference>
<dbReference type="EMBL" id="GL890838">
    <property type="protein sequence ID" value="EGJ34380.1"/>
    <property type="molecule type" value="Genomic_DNA"/>
</dbReference>
<dbReference type="OrthoDB" id="9796486at2"/>
<accession>F4XM31</accession>
<name>F4XM31_9CYAN</name>
<dbReference type="InterPro" id="IPR011576">
    <property type="entry name" value="Pyridox_Oxase_N"/>
</dbReference>
<dbReference type="HOGENOM" id="CLU_054513_0_0_3"/>
<dbReference type="Gene3D" id="2.30.110.10">
    <property type="entry name" value="Electron Transport, Fmn-binding Protein, Chain A"/>
    <property type="match status" value="2"/>
</dbReference>
<dbReference type="PANTHER" id="PTHR42815">
    <property type="entry name" value="FAD-BINDING, PUTATIVE (AFU_ORTHOLOGUE AFUA_6G07600)-RELATED"/>
    <property type="match status" value="1"/>
</dbReference>
<dbReference type="eggNOG" id="COG3576">
    <property type="taxonomic scope" value="Bacteria"/>
</dbReference>
<sequence length="311" mass="34438">MSFHTGEIAVQTRSGVREEAEKLSSMITPVIKPAAQMLLTTQQLAIASSVDTNGLVWASLLTGQPGFVQVLDHQTVEINCIPIDGDPLYENLVKNGVLGLLVIDLTSRKRLRMNGLARVEGQGQIMMQTTEVFFNCPKYIQLRHLETDTPESTQPNEIRSFEALTTTEQDWITQSDTFFIASFNPETGADASHRGGYPGFIQVISDHQLVFPNYAGNNMFQTLGNLTVNPHAGLLFIDFERGNTLQLTGTAEVIWDQSRFTTVPGAQRLVEFHIDQVLETTNASPIRWRFGEYSAANPAVKKESLPDALVV</sequence>
<evidence type="ECO:0000313" key="3">
    <source>
        <dbReference type="Proteomes" id="UP000003959"/>
    </source>
</evidence>
<feature type="domain" description="Pyridoxamine 5'-phosphate oxidase N-terminal" evidence="1">
    <location>
        <begin position="168"/>
        <end position="268"/>
    </location>
</feature>
<proteinExistence type="predicted"/>
<keyword evidence="3" id="KW-1185">Reference proteome</keyword>
<reference evidence="3" key="1">
    <citation type="journal article" date="2011" name="Proc. Natl. Acad. Sci. U.S.A.">
        <title>Genomic insights into the physiology and ecology of the marine filamentous cyanobacterium Lyngbya majuscula.</title>
        <authorList>
            <person name="Jones A.C."/>
            <person name="Monroe E.A."/>
            <person name="Podell S."/>
            <person name="Hess W.R."/>
            <person name="Klages S."/>
            <person name="Esquenazi E."/>
            <person name="Niessen S."/>
            <person name="Hoover H."/>
            <person name="Rothmann M."/>
            <person name="Lasken R.S."/>
            <person name="Yates J.R.III."/>
            <person name="Reinhardt R."/>
            <person name="Kube M."/>
            <person name="Burkart M.D."/>
            <person name="Allen E.E."/>
            <person name="Dorrestein P.C."/>
            <person name="Gerwick W.H."/>
            <person name="Gerwick L."/>
        </authorList>
    </citation>
    <scope>NUCLEOTIDE SEQUENCE [LARGE SCALE GENOMIC DNA]</scope>
    <source>
        <strain evidence="3">3L</strain>
    </source>
</reference>
<organism evidence="2 3">
    <name type="scientific">Moorena producens 3L</name>
    <dbReference type="NCBI Taxonomy" id="489825"/>
    <lineage>
        <taxon>Bacteria</taxon>
        <taxon>Bacillati</taxon>
        <taxon>Cyanobacteriota</taxon>
        <taxon>Cyanophyceae</taxon>
        <taxon>Coleofasciculales</taxon>
        <taxon>Coleofasciculaceae</taxon>
        <taxon>Moorena</taxon>
    </lineage>
</organism>
<dbReference type="InterPro" id="IPR012349">
    <property type="entry name" value="Split_barrel_FMN-bd"/>
</dbReference>
<dbReference type="SUPFAM" id="SSF50475">
    <property type="entry name" value="FMN-binding split barrel"/>
    <property type="match status" value="1"/>
</dbReference>
<evidence type="ECO:0000313" key="2">
    <source>
        <dbReference type="EMBL" id="EGJ34380.1"/>
    </source>
</evidence>
<protein>
    <submittedName>
        <fullName evidence="2">Putative flavin-nucleotide-binding protein</fullName>
    </submittedName>
</protein>
<evidence type="ECO:0000259" key="1">
    <source>
        <dbReference type="Pfam" id="PF01243"/>
    </source>
</evidence>
<dbReference type="Pfam" id="PF01243">
    <property type="entry name" value="PNPOx_N"/>
    <property type="match status" value="1"/>
</dbReference>
<dbReference type="Proteomes" id="UP000003959">
    <property type="component" value="Unassembled WGS sequence"/>
</dbReference>
<dbReference type="AlphaFoldDB" id="F4XM31"/>
<gene>
    <name evidence="2" type="ORF">LYNGBM3L_17920</name>
</gene>